<protein>
    <recommendedName>
        <fullName evidence="3">Fibrinogen C-terminal domain-containing protein</fullName>
    </recommendedName>
</protein>
<dbReference type="AlphaFoldDB" id="A0ABD0KVH1"/>
<keyword evidence="2" id="KW-0175">Coiled coil</keyword>
<keyword evidence="5" id="KW-1185">Reference proteome</keyword>
<dbReference type="InterPro" id="IPR036056">
    <property type="entry name" value="Fibrinogen-like_C"/>
</dbReference>
<evidence type="ECO:0000313" key="5">
    <source>
        <dbReference type="Proteomes" id="UP001519460"/>
    </source>
</evidence>
<gene>
    <name evidence="4" type="ORF">BaRGS_00017712</name>
</gene>
<keyword evidence="1" id="KW-1015">Disulfide bond</keyword>
<feature type="non-terminal residue" evidence="4">
    <location>
        <position position="1"/>
    </location>
</feature>
<dbReference type="InterPro" id="IPR014716">
    <property type="entry name" value="Fibrinogen_a/b/g_C_1"/>
</dbReference>
<dbReference type="InterPro" id="IPR050373">
    <property type="entry name" value="Fibrinogen_C-term_domain"/>
</dbReference>
<dbReference type="Gene3D" id="3.90.215.10">
    <property type="entry name" value="Gamma Fibrinogen, chain A, domain 1"/>
    <property type="match status" value="1"/>
</dbReference>
<evidence type="ECO:0000256" key="2">
    <source>
        <dbReference type="SAM" id="Coils"/>
    </source>
</evidence>
<feature type="coiled-coil region" evidence="2">
    <location>
        <begin position="91"/>
        <end position="252"/>
    </location>
</feature>
<evidence type="ECO:0000259" key="3">
    <source>
        <dbReference type="PROSITE" id="PS51406"/>
    </source>
</evidence>
<dbReference type="SMART" id="SM00186">
    <property type="entry name" value="FBG"/>
    <property type="match status" value="1"/>
</dbReference>
<evidence type="ECO:0000256" key="1">
    <source>
        <dbReference type="ARBA" id="ARBA00023157"/>
    </source>
</evidence>
<reference evidence="4 5" key="1">
    <citation type="journal article" date="2023" name="Sci. Data">
        <title>Genome assembly of the Korean intertidal mud-creeper Batillaria attramentaria.</title>
        <authorList>
            <person name="Patra A.K."/>
            <person name="Ho P.T."/>
            <person name="Jun S."/>
            <person name="Lee S.J."/>
            <person name="Kim Y."/>
            <person name="Won Y.J."/>
        </authorList>
    </citation>
    <scope>NUCLEOTIDE SEQUENCE [LARGE SCALE GENOMIC DNA]</scope>
    <source>
        <strain evidence="4">Wonlab-2016</strain>
    </source>
</reference>
<dbReference type="PANTHER" id="PTHR19143">
    <property type="entry name" value="FIBRINOGEN/TENASCIN/ANGIOPOEITIN"/>
    <property type="match status" value="1"/>
</dbReference>
<dbReference type="InterPro" id="IPR020837">
    <property type="entry name" value="Fibrinogen_CS"/>
</dbReference>
<proteinExistence type="predicted"/>
<sequence>LELMHVTQADSGAYILNVNIELHGSVTVYSQRVVLETPDNVTVPSSYYDNAGKYTLIIDNPVASGEYSCHLDESPSAMCLSLLHNGAIIHVNGVETRLSVLEGQLVALQHENAELRSELGEQRNTAVIQGQLTAMQQENTALKHQLNQQRKENENNTAVLEGQLAAMKSELDQQQKENENNTAVLEGQLAAMKSEFDQQRKENENNTAVLEGQLAAMKSELDQQRKENENNTAVLEGQLAAVKSELDQQRKENENNTAVLEGQLTAVQSQVSGLLSIKSILDACDSMTVSVEGVDLNNQPFTTYDHDNDPSYGNCASHNHGAWWYNSCMYSHLNGVYTHNSNDRGWKYVGWYDWNHDQRSFKRAEMKIRLRA</sequence>
<organism evidence="4 5">
    <name type="scientific">Batillaria attramentaria</name>
    <dbReference type="NCBI Taxonomy" id="370345"/>
    <lineage>
        <taxon>Eukaryota</taxon>
        <taxon>Metazoa</taxon>
        <taxon>Spiralia</taxon>
        <taxon>Lophotrochozoa</taxon>
        <taxon>Mollusca</taxon>
        <taxon>Gastropoda</taxon>
        <taxon>Caenogastropoda</taxon>
        <taxon>Sorbeoconcha</taxon>
        <taxon>Cerithioidea</taxon>
        <taxon>Batillariidae</taxon>
        <taxon>Batillaria</taxon>
    </lineage>
</organism>
<name>A0ABD0KVH1_9CAEN</name>
<dbReference type="PROSITE" id="PS00514">
    <property type="entry name" value="FIBRINOGEN_C_1"/>
    <property type="match status" value="1"/>
</dbReference>
<dbReference type="Pfam" id="PF00147">
    <property type="entry name" value="Fibrinogen_C"/>
    <property type="match status" value="1"/>
</dbReference>
<dbReference type="InterPro" id="IPR002181">
    <property type="entry name" value="Fibrinogen_a/b/g_C_dom"/>
</dbReference>
<accession>A0ABD0KVH1</accession>
<dbReference type="Proteomes" id="UP001519460">
    <property type="component" value="Unassembled WGS sequence"/>
</dbReference>
<dbReference type="SUPFAM" id="SSF56496">
    <property type="entry name" value="Fibrinogen C-terminal domain-like"/>
    <property type="match status" value="1"/>
</dbReference>
<dbReference type="PROSITE" id="PS51406">
    <property type="entry name" value="FIBRINOGEN_C_2"/>
    <property type="match status" value="1"/>
</dbReference>
<dbReference type="EMBL" id="JACVVK020000120">
    <property type="protein sequence ID" value="KAK7491016.1"/>
    <property type="molecule type" value="Genomic_DNA"/>
</dbReference>
<evidence type="ECO:0000313" key="4">
    <source>
        <dbReference type="EMBL" id="KAK7491016.1"/>
    </source>
</evidence>
<feature type="domain" description="Fibrinogen C-terminal" evidence="3">
    <location>
        <begin position="282"/>
        <end position="372"/>
    </location>
</feature>
<comment type="caution">
    <text evidence="4">The sequence shown here is derived from an EMBL/GenBank/DDBJ whole genome shotgun (WGS) entry which is preliminary data.</text>
</comment>